<evidence type="ECO:0000259" key="2">
    <source>
        <dbReference type="PROSITE" id="PS51740"/>
    </source>
</evidence>
<protein>
    <recommendedName>
        <fullName evidence="2">SpoVT-AbrB domain-containing protein</fullName>
    </recommendedName>
</protein>
<dbReference type="SMART" id="SM00966">
    <property type="entry name" value="SpoVT_AbrB"/>
    <property type="match status" value="1"/>
</dbReference>
<dbReference type="Proteomes" id="UP000177369">
    <property type="component" value="Unassembled WGS sequence"/>
</dbReference>
<dbReference type="AlphaFoldDB" id="A0A1F5G7M8"/>
<proteinExistence type="predicted"/>
<comment type="caution">
    <text evidence="3">The sequence shown here is derived from an EMBL/GenBank/DDBJ whole genome shotgun (WGS) entry which is preliminary data.</text>
</comment>
<evidence type="ECO:0000313" key="3">
    <source>
        <dbReference type="EMBL" id="OGD87849.1"/>
    </source>
</evidence>
<dbReference type="InterPro" id="IPR037914">
    <property type="entry name" value="SpoVT-AbrB_sf"/>
</dbReference>
<organism evidence="3 4">
    <name type="scientific">Candidatus Curtissbacteria bacterium RIFCSPHIGHO2_02_FULL_40_16b</name>
    <dbReference type="NCBI Taxonomy" id="1797714"/>
    <lineage>
        <taxon>Bacteria</taxon>
        <taxon>Candidatus Curtissiibacteriota</taxon>
    </lineage>
</organism>
<dbReference type="Gene3D" id="2.10.260.10">
    <property type="match status" value="1"/>
</dbReference>
<dbReference type="NCBIfam" id="TIGR01439">
    <property type="entry name" value="lp_hng_hel_AbrB"/>
    <property type="match status" value="1"/>
</dbReference>
<dbReference type="InterPro" id="IPR007159">
    <property type="entry name" value="SpoVT-AbrB_dom"/>
</dbReference>
<dbReference type="PROSITE" id="PS51740">
    <property type="entry name" value="SPOVT_ABRB"/>
    <property type="match status" value="1"/>
</dbReference>
<dbReference type="STRING" id="1797714.A3D04_02675"/>
<feature type="domain" description="SpoVT-AbrB" evidence="2">
    <location>
        <begin position="1"/>
        <end position="46"/>
    </location>
</feature>
<dbReference type="EMBL" id="MFBD01000043">
    <property type="protein sequence ID" value="OGD87849.1"/>
    <property type="molecule type" value="Genomic_DNA"/>
</dbReference>
<gene>
    <name evidence="3" type="ORF">A3D04_02675</name>
</gene>
<reference evidence="3 4" key="1">
    <citation type="journal article" date="2016" name="Nat. Commun.">
        <title>Thousands of microbial genomes shed light on interconnected biogeochemical processes in an aquifer system.</title>
        <authorList>
            <person name="Anantharaman K."/>
            <person name="Brown C.T."/>
            <person name="Hug L.A."/>
            <person name="Sharon I."/>
            <person name="Castelle C.J."/>
            <person name="Probst A.J."/>
            <person name="Thomas B.C."/>
            <person name="Singh A."/>
            <person name="Wilkins M.J."/>
            <person name="Karaoz U."/>
            <person name="Brodie E.L."/>
            <person name="Williams K.H."/>
            <person name="Hubbard S.S."/>
            <person name="Banfield J.F."/>
        </authorList>
    </citation>
    <scope>NUCLEOTIDE SEQUENCE [LARGE SCALE GENOMIC DNA]</scope>
</reference>
<dbReference type="SUPFAM" id="SSF89447">
    <property type="entry name" value="AbrB/MazE/MraZ-like"/>
    <property type="match status" value="1"/>
</dbReference>
<dbReference type="Pfam" id="PF04014">
    <property type="entry name" value="MazE_antitoxin"/>
    <property type="match status" value="1"/>
</dbReference>
<accession>A0A1F5G7M8</accession>
<keyword evidence="1" id="KW-0238">DNA-binding</keyword>
<evidence type="ECO:0000256" key="1">
    <source>
        <dbReference type="PROSITE-ProRule" id="PRU01076"/>
    </source>
</evidence>
<dbReference type="GO" id="GO:0003677">
    <property type="term" value="F:DNA binding"/>
    <property type="evidence" value="ECO:0007669"/>
    <property type="project" value="UniProtKB-UniRule"/>
</dbReference>
<sequence length="110" mass="12340">MHFASVTSQGQVSIPAKIRKKLKLDKRKRVIITEENGKILMEPIKDILELAGSLKAPKNIKAYQGREAFENYLAHRANKGISKKALKQLGFQETSPHIFTPPKTKSAQSK</sequence>
<evidence type="ECO:0000313" key="4">
    <source>
        <dbReference type="Proteomes" id="UP000177369"/>
    </source>
</evidence>
<name>A0A1F5G7M8_9BACT</name>